<name>A0A1M4UE62_9GAMM</name>
<evidence type="ECO:0000256" key="1">
    <source>
        <dbReference type="SAM" id="SignalP"/>
    </source>
</evidence>
<organism evidence="2 3">
    <name type="scientific">Microbulbifer donghaiensis</name>
    <dbReference type="NCBI Taxonomy" id="494016"/>
    <lineage>
        <taxon>Bacteria</taxon>
        <taxon>Pseudomonadati</taxon>
        <taxon>Pseudomonadota</taxon>
        <taxon>Gammaproteobacteria</taxon>
        <taxon>Cellvibrionales</taxon>
        <taxon>Microbulbiferaceae</taxon>
        <taxon>Microbulbifer</taxon>
    </lineage>
</organism>
<sequence length="556" mass="57359">MKQVNNKLLLAAAISALLAGCDSGGINVEPKTVDNSVDNSTSTPAPVETENPCAFYEKAGKTVQGEFVAPNCLYSPSFVDSGNNLTVDLYIPALEEGGAHVFEGSLFVGENFDNDADMAAAGISKGGDGAKLTVEAGATIAFPDKTKFMVINRGSQLIARGSQTAPITFTSLTDVEGTVGPEDVSQWGGLVINGFGVTNKCVYTGSVAGGDLATADCHVDAEGSEGADQSNYGGANNADSSGELQYVVVKHTGAAVANGDELNGISWGAVGSGTIVKNIETYSTYDDGIEFFGGAVNVENFVAVYVRDDSIDMDEGYSGTITNALVVQSATDGANCIESDGIGSYSAGTDYSGIIAAGINSRPKIDGLTCIISPTDKAAATHDFGAGWRFREGIMPQVTNSMVVASYSADATPGDSSNYCLRIDDAETLQGAEDGDMVLKSNLFICEELVKGNNLPGGQTIQQWAEANGNQFATITGATDPTATADTGLQVLEGTPSIFSIAAASMMVDGAATTVVPDPATRAYIGALSQGGTDWTLGWTYGLHDGARGQALWFEN</sequence>
<dbReference type="PANTHER" id="PTHR41339">
    <property type="entry name" value="LIPL48"/>
    <property type="match status" value="1"/>
</dbReference>
<feature type="chain" id="PRO_5012273859" description="Serine/threonine protein kinase" evidence="1">
    <location>
        <begin position="20"/>
        <end position="556"/>
    </location>
</feature>
<proteinExistence type="predicted"/>
<dbReference type="OrthoDB" id="237393at2"/>
<feature type="signal peptide" evidence="1">
    <location>
        <begin position="1"/>
        <end position="19"/>
    </location>
</feature>
<dbReference type="EMBL" id="FQVA01000001">
    <property type="protein sequence ID" value="SHE54887.1"/>
    <property type="molecule type" value="Genomic_DNA"/>
</dbReference>
<reference evidence="3" key="1">
    <citation type="submission" date="2016-11" db="EMBL/GenBank/DDBJ databases">
        <authorList>
            <person name="Varghese N."/>
            <person name="Submissions S."/>
        </authorList>
    </citation>
    <scope>NUCLEOTIDE SEQUENCE [LARGE SCALE GENOMIC DNA]</scope>
    <source>
        <strain evidence="3">CGMCC 1.7063</strain>
    </source>
</reference>
<dbReference type="PROSITE" id="PS51257">
    <property type="entry name" value="PROKAR_LIPOPROTEIN"/>
    <property type="match status" value="1"/>
</dbReference>
<accession>A0A1M4UE62</accession>
<keyword evidence="3" id="KW-1185">Reference proteome</keyword>
<protein>
    <recommendedName>
        <fullName evidence="4">Serine/threonine protein kinase</fullName>
    </recommendedName>
</protein>
<gene>
    <name evidence="2" type="ORF">SAMN04487965_0131</name>
</gene>
<evidence type="ECO:0008006" key="4">
    <source>
        <dbReference type="Google" id="ProtNLM"/>
    </source>
</evidence>
<evidence type="ECO:0000313" key="2">
    <source>
        <dbReference type="EMBL" id="SHE54887.1"/>
    </source>
</evidence>
<keyword evidence="1" id="KW-0732">Signal</keyword>
<dbReference type="Proteomes" id="UP000184170">
    <property type="component" value="Unassembled WGS sequence"/>
</dbReference>
<evidence type="ECO:0000313" key="3">
    <source>
        <dbReference type="Proteomes" id="UP000184170"/>
    </source>
</evidence>
<dbReference type="RefSeq" id="WP_073270450.1">
    <property type="nucleotide sequence ID" value="NZ_FQVA01000001.1"/>
</dbReference>
<dbReference type="STRING" id="494016.SAMN04487965_0131"/>
<dbReference type="PANTHER" id="PTHR41339:SF1">
    <property type="entry name" value="SECRETED PROTEIN"/>
    <property type="match status" value="1"/>
</dbReference>
<dbReference type="AlphaFoldDB" id="A0A1M4UE62"/>